<evidence type="ECO:0000313" key="1">
    <source>
        <dbReference type="EMBL" id="GBP72572.1"/>
    </source>
</evidence>
<dbReference type="EMBL" id="BGZK01001150">
    <property type="protein sequence ID" value="GBP72572.1"/>
    <property type="molecule type" value="Genomic_DNA"/>
</dbReference>
<keyword evidence="2" id="KW-1185">Reference proteome</keyword>
<comment type="caution">
    <text evidence="1">The sequence shown here is derived from an EMBL/GenBank/DDBJ whole genome shotgun (WGS) entry which is preliminary data.</text>
</comment>
<proteinExistence type="predicted"/>
<dbReference type="AlphaFoldDB" id="A0A4C1YCK4"/>
<evidence type="ECO:0000313" key="2">
    <source>
        <dbReference type="Proteomes" id="UP000299102"/>
    </source>
</evidence>
<protein>
    <submittedName>
        <fullName evidence="1">Uncharacterized protein</fullName>
    </submittedName>
</protein>
<reference evidence="1 2" key="1">
    <citation type="journal article" date="2019" name="Commun. Biol.">
        <title>The bagworm genome reveals a unique fibroin gene that provides high tensile strength.</title>
        <authorList>
            <person name="Kono N."/>
            <person name="Nakamura H."/>
            <person name="Ohtoshi R."/>
            <person name="Tomita M."/>
            <person name="Numata K."/>
            <person name="Arakawa K."/>
        </authorList>
    </citation>
    <scope>NUCLEOTIDE SEQUENCE [LARGE SCALE GENOMIC DNA]</scope>
</reference>
<organism evidence="1 2">
    <name type="scientific">Eumeta variegata</name>
    <name type="common">Bagworm moth</name>
    <name type="synonym">Eumeta japonica</name>
    <dbReference type="NCBI Taxonomy" id="151549"/>
    <lineage>
        <taxon>Eukaryota</taxon>
        <taxon>Metazoa</taxon>
        <taxon>Ecdysozoa</taxon>
        <taxon>Arthropoda</taxon>
        <taxon>Hexapoda</taxon>
        <taxon>Insecta</taxon>
        <taxon>Pterygota</taxon>
        <taxon>Neoptera</taxon>
        <taxon>Endopterygota</taxon>
        <taxon>Lepidoptera</taxon>
        <taxon>Glossata</taxon>
        <taxon>Ditrysia</taxon>
        <taxon>Tineoidea</taxon>
        <taxon>Psychidae</taxon>
        <taxon>Oiketicinae</taxon>
        <taxon>Eumeta</taxon>
    </lineage>
</organism>
<sequence>MSPSERVQIINSDTESVAECVPAYKLVFTTSVPLRWRMPYEVCKRGRNRCRASVRPSDTPSDFHAPENVEMWMGSLLNANRDSTRA</sequence>
<dbReference type="Proteomes" id="UP000299102">
    <property type="component" value="Unassembled WGS sequence"/>
</dbReference>
<accession>A0A4C1YCK4</accession>
<name>A0A4C1YCK4_EUMVA</name>
<gene>
    <name evidence="1" type="ORF">EVAR_89668_1</name>
</gene>